<dbReference type="OMA" id="LGKLWLC"/>
<dbReference type="InterPro" id="IPR019510">
    <property type="entry name" value="AKAP7-like_phosphoesterase"/>
</dbReference>
<organism evidence="4 5">
    <name type="scientific">Sphenodon punctatus</name>
    <name type="common">Tuatara</name>
    <name type="synonym">Hatteria punctata</name>
    <dbReference type="NCBI Taxonomy" id="8508"/>
    <lineage>
        <taxon>Eukaryota</taxon>
        <taxon>Metazoa</taxon>
        <taxon>Chordata</taxon>
        <taxon>Craniata</taxon>
        <taxon>Vertebrata</taxon>
        <taxon>Euteleostomi</taxon>
        <taxon>Lepidosauria</taxon>
        <taxon>Sphenodontia</taxon>
        <taxon>Sphenodontidae</taxon>
        <taxon>Sphenodon</taxon>
    </lineage>
</organism>
<protein>
    <submittedName>
        <fullName evidence="4">Leukocyte receptor cluster member 9</fullName>
    </submittedName>
</protein>
<proteinExistence type="predicted"/>
<evidence type="ECO:0000259" key="3">
    <source>
        <dbReference type="Pfam" id="PF10469"/>
    </source>
</evidence>
<keyword evidence="5" id="KW-1185">Reference proteome</keyword>
<feature type="region of interest" description="Disordered" evidence="1">
    <location>
        <begin position="236"/>
        <end position="270"/>
    </location>
</feature>
<reference evidence="4" key="1">
    <citation type="submission" date="2025-08" db="UniProtKB">
        <authorList>
            <consortium name="Ensembl"/>
        </authorList>
    </citation>
    <scope>IDENTIFICATION</scope>
</reference>
<evidence type="ECO:0000313" key="4">
    <source>
        <dbReference type="Ensembl" id="ENSSPUP00000003611.1"/>
    </source>
</evidence>
<feature type="domain" description="MJ1316 RNA cyclic group end recognition" evidence="2">
    <location>
        <begin position="1"/>
        <end position="74"/>
    </location>
</feature>
<evidence type="ECO:0000256" key="1">
    <source>
        <dbReference type="SAM" id="MobiDB-lite"/>
    </source>
</evidence>
<dbReference type="Pfam" id="PF04457">
    <property type="entry name" value="MJ1316"/>
    <property type="match status" value="1"/>
</dbReference>
<evidence type="ECO:0000259" key="2">
    <source>
        <dbReference type="Pfam" id="PF04457"/>
    </source>
</evidence>
<dbReference type="InterPro" id="IPR040459">
    <property type="entry name" value="MJ1316"/>
</dbReference>
<dbReference type="GeneTree" id="ENSGT00390000010577"/>
<accession>A0A8D0GBL5</accession>
<feature type="domain" description="A-kinase anchor protein 7-like phosphoesterase" evidence="3">
    <location>
        <begin position="316"/>
        <end position="506"/>
    </location>
</feature>
<sequence length="507" mass="54780">MKTAEDVISRLLWDPQVPSERFSIGYLDRFLGTLEQPFTAFSWEDLASASPGVLAIPKHRIQYFKYQERVVWEKASRTDDIFGSTGSGRTILEVMEEEVAVAPGIGKGMGSFTLAAEERGVSGIKEEVHGEGLANFGSVGERQTQREQLDPEKFGEDSVSCVSVVSGSLEASMDAGEEGGRLGSARGRRNRPDTIAGELDISEHTREEAEIFCSSGEACTVLEAKDGDVATKIGSTGGQRATVDGKAPEIGSTGSTHAILPGGEATQSSKETAWEIGGDAEPPGQGLGRTTALASQEEDLQADLCRPWSPHRRQRPTHFVAVRITSPELREAVRLIQTSLCQARPDLAEFCIPLGTLHLTLCLLRLDTPEEIATAITALQELRAESQRLLPPAPFLRFSGVDCFRAHVLYAAPATAPELGALTRGLEATFRQKGLAVIHPPGGQRFHLTLAKIPPRKMAPRLPETLSWAPPTGDLGTQVVESLCLCHAGKGRRTDGFYSTLVELELY</sequence>
<evidence type="ECO:0000313" key="5">
    <source>
        <dbReference type="Proteomes" id="UP000694392"/>
    </source>
</evidence>
<dbReference type="Proteomes" id="UP000694392">
    <property type="component" value="Unplaced"/>
</dbReference>
<name>A0A8D0GBL5_SPHPU</name>
<reference evidence="4" key="2">
    <citation type="submission" date="2025-09" db="UniProtKB">
        <authorList>
            <consortium name="Ensembl"/>
        </authorList>
    </citation>
    <scope>IDENTIFICATION</scope>
</reference>
<dbReference type="Ensembl" id="ENSSPUT00000003835.1">
    <property type="protein sequence ID" value="ENSSPUP00000003611.1"/>
    <property type="gene ID" value="ENSSPUG00000002762.1"/>
</dbReference>
<gene>
    <name evidence="4" type="primary">LENG9</name>
</gene>
<dbReference type="Gene3D" id="3.90.1140.10">
    <property type="entry name" value="Cyclic phosphodiesterase"/>
    <property type="match status" value="1"/>
</dbReference>
<dbReference type="AlphaFoldDB" id="A0A8D0GBL5"/>
<dbReference type="PANTHER" id="PTHR46729">
    <property type="entry name" value="LEUKOCYTE RECEPTOR CLUSTER MEMBER 9"/>
    <property type="match status" value="1"/>
</dbReference>
<dbReference type="InterPro" id="IPR009097">
    <property type="entry name" value="Cyclic_Pdiesterase"/>
</dbReference>
<dbReference type="PANTHER" id="PTHR46729:SF1">
    <property type="entry name" value="LEUKOCYTE RECEPTOR CLUSTER MEMBER 9"/>
    <property type="match status" value="1"/>
</dbReference>
<dbReference type="SUPFAM" id="SSF55144">
    <property type="entry name" value="LigT-like"/>
    <property type="match status" value="1"/>
</dbReference>
<dbReference type="InterPro" id="IPR042653">
    <property type="entry name" value="Leng9"/>
</dbReference>
<feature type="region of interest" description="Disordered" evidence="1">
    <location>
        <begin position="172"/>
        <end position="192"/>
    </location>
</feature>
<dbReference type="Pfam" id="PF10469">
    <property type="entry name" value="AKAP7_NLS"/>
    <property type="match status" value="1"/>
</dbReference>